<evidence type="ECO:0000313" key="3">
    <source>
        <dbReference type="Proteomes" id="UP000034854"/>
    </source>
</evidence>
<keyword evidence="2" id="KW-0808">Transferase</keyword>
<dbReference type="AlphaFoldDB" id="A0A0G0UE54"/>
<dbReference type="GO" id="GO:0016747">
    <property type="term" value="F:acyltransferase activity, transferring groups other than amino-acyl groups"/>
    <property type="evidence" value="ECO:0007669"/>
    <property type="project" value="InterPro"/>
</dbReference>
<dbReference type="Gene3D" id="3.40.630.30">
    <property type="match status" value="1"/>
</dbReference>
<dbReference type="SUPFAM" id="SSF55729">
    <property type="entry name" value="Acyl-CoA N-acyltransferases (Nat)"/>
    <property type="match status" value="1"/>
</dbReference>
<evidence type="ECO:0000313" key="2">
    <source>
        <dbReference type="EMBL" id="KKR87219.1"/>
    </source>
</evidence>
<dbReference type="InterPro" id="IPR000182">
    <property type="entry name" value="GNAT_dom"/>
</dbReference>
<organism evidence="2 3">
    <name type="scientific">Candidatus Curtissbacteria bacterium GW2011_GWA1_41_11</name>
    <dbReference type="NCBI Taxonomy" id="1618409"/>
    <lineage>
        <taxon>Bacteria</taxon>
        <taxon>Candidatus Curtissiibacteriota</taxon>
    </lineage>
</organism>
<name>A0A0G0UE54_9BACT</name>
<proteinExistence type="predicted"/>
<feature type="domain" description="N-acetyltransferase" evidence="1">
    <location>
        <begin position="1"/>
        <end position="132"/>
    </location>
</feature>
<gene>
    <name evidence="2" type="ORF">UU34_C0006G0038</name>
</gene>
<reference evidence="2 3" key="1">
    <citation type="journal article" date="2015" name="Nature">
        <title>rRNA introns, odd ribosomes, and small enigmatic genomes across a large radiation of phyla.</title>
        <authorList>
            <person name="Brown C.T."/>
            <person name="Hug L.A."/>
            <person name="Thomas B.C."/>
            <person name="Sharon I."/>
            <person name="Castelle C.J."/>
            <person name="Singh A."/>
            <person name="Wilkins M.J."/>
            <person name="Williams K.H."/>
            <person name="Banfield J.F."/>
        </authorList>
    </citation>
    <scope>NUCLEOTIDE SEQUENCE [LARGE SCALE GENOMIC DNA]</scope>
</reference>
<dbReference type="InterPro" id="IPR016181">
    <property type="entry name" value="Acyl_CoA_acyltransferase"/>
</dbReference>
<evidence type="ECO:0000259" key="1">
    <source>
        <dbReference type="PROSITE" id="PS51186"/>
    </source>
</evidence>
<dbReference type="PROSITE" id="PS51186">
    <property type="entry name" value="GNAT"/>
    <property type="match status" value="1"/>
</dbReference>
<dbReference type="Proteomes" id="UP000034854">
    <property type="component" value="Unassembled WGS sequence"/>
</dbReference>
<dbReference type="CDD" id="cd04301">
    <property type="entry name" value="NAT_SF"/>
    <property type="match status" value="1"/>
</dbReference>
<comment type="caution">
    <text evidence="2">The sequence shown here is derived from an EMBL/GenBank/DDBJ whole genome shotgun (WGS) entry which is preliminary data.</text>
</comment>
<accession>A0A0G0UE54</accession>
<dbReference type="Pfam" id="PF00583">
    <property type="entry name" value="Acetyltransf_1"/>
    <property type="match status" value="1"/>
</dbReference>
<sequence length="151" mass="17251">MQPNDLPWVQEILTKRWGSTQMVTKGILYEADKLPGYLAENEQEKVGLVIYREDQEHIEIIGLDSLVSGIGIGSNLLNTIIEYAANKKLWVSVITTNDNLDALRFYQRRGFGLVNLYPDAIRNSRRLKPSIPFIGAYGIPLRDELELQYIK</sequence>
<protein>
    <submittedName>
        <fullName evidence="2">GCN5-related N-acetyltransferase</fullName>
    </submittedName>
</protein>
<dbReference type="EMBL" id="LCAG01000006">
    <property type="protein sequence ID" value="KKR87219.1"/>
    <property type="molecule type" value="Genomic_DNA"/>
</dbReference>